<protein>
    <submittedName>
        <fullName evidence="2">Uncharacterized protein</fullName>
    </submittedName>
</protein>
<reference evidence="2" key="1">
    <citation type="submission" date="2018-04" db="EMBL/GenBank/DDBJ databases">
        <title>Transcriptome assembly of Sipha flava.</title>
        <authorList>
            <person name="Scully E.D."/>
            <person name="Geib S.M."/>
            <person name="Palmer N.A."/>
            <person name="Koch K."/>
            <person name="Bradshaw J."/>
            <person name="Heng-Moss T."/>
            <person name="Sarath G."/>
        </authorList>
    </citation>
    <scope>NUCLEOTIDE SEQUENCE</scope>
</reference>
<dbReference type="AlphaFoldDB" id="A0A2S2QVA6"/>
<dbReference type="EMBL" id="GGMS01012493">
    <property type="protein sequence ID" value="MBY81696.1"/>
    <property type="molecule type" value="Transcribed_RNA"/>
</dbReference>
<dbReference type="OrthoDB" id="6620453at2759"/>
<evidence type="ECO:0000313" key="2">
    <source>
        <dbReference type="EMBL" id="MBY81696.1"/>
    </source>
</evidence>
<sequence length="173" mass="19818">MYVVLIIARVFLADISAVPVFGYSNIYSTSATGYALNFKPTTVNQPPFRNLKEDINVKELIETLQETFRRSKTPVPVAKTTNLPIVNSRLYDTKFESNEDSSQYLVTELAILDTAYSKVSDHLELVHNALKKNFDVMMKLNILKGMLMEESIRSKGSRPWIEYISNYKNVNQR</sequence>
<proteinExistence type="predicted"/>
<evidence type="ECO:0000256" key="1">
    <source>
        <dbReference type="SAM" id="SignalP"/>
    </source>
</evidence>
<gene>
    <name evidence="2" type="ORF">g.64842</name>
</gene>
<feature type="signal peptide" evidence="1">
    <location>
        <begin position="1"/>
        <end position="17"/>
    </location>
</feature>
<name>A0A2S2QVA6_9HEMI</name>
<keyword evidence="1" id="KW-0732">Signal</keyword>
<organism evidence="2">
    <name type="scientific">Sipha flava</name>
    <name type="common">yellow sugarcane aphid</name>
    <dbReference type="NCBI Taxonomy" id="143950"/>
    <lineage>
        <taxon>Eukaryota</taxon>
        <taxon>Metazoa</taxon>
        <taxon>Ecdysozoa</taxon>
        <taxon>Arthropoda</taxon>
        <taxon>Hexapoda</taxon>
        <taxon>Insecta</taxon>
        <taxon>Pterygota</taxon>
        <taxon>Neoptera</taxon>
        <taxon>Paraneoptera</taxon>
        <taxon>Hemiptera</taxon>
        <taxon>Sternorrhyncha</taxon>
        <taxon>Aphidomorpha</taxon>
        <taxon>Aphidoidea</taxon>
        <taxon>Aphididae</taxon>
        <taxon>Sipha</taxon>
    </lineage>
</organism>
<accession>A0A2S2QVA6</accession>
<feature type="chain" id="PRO_5015491367" evidence="1">
    <location>
        <begin position="18"/>
        <end position="173"/>
    </location>
</feature>